<dbReference type="PANTHER" id="PTHR30055">
    <property type="entry name" value="HTH-TYPE TRANSCRIPTIONAL REGULATOR RUTR"/>
    <property type="match status" value="1"/>
</dbReference>
<dbReference type="InterPro" id="IPR009057">
    <property type="entry name" value="Homeodomain-like_sf"/>
</dbReference>
<dbReference type="KEGG" id="rdi:CMV14_07255"/>
<keyword evidence="3" id="KW-0804">Transcription</keyword>
<proteinExistence type="predicted"/>
<dbReference type="EMBL" id="NWUF01000007">
    <property type="protein sequence ID" value="PCE42513.1"/>
    <property type="molecule type" value="Genomic_DNA"/>
</dbReference>
<dbReference type="RefSeq" id="WP_066960502.1">
    <property type="nucleotide sequence ID" value="NZ_CP023449.1"/>
</dbReference>
<reference evidence="6 7" key="1">
    <citation type="submission" date="2017-09" db="EMBL/GenBank/DDBJ databases">
        <title>The Catabolism of 3,6-Dichlorosalicylic acid is Initiated by the Cytochrome P450 Monooxygenase DsmABC in Rhizorhabdus dicambivorans Ndbn-20.</title>
        <authorList>
            <person name="Na L."/>
        </authorList>
    </citation>
    <scope>NUCLEOTIDE SEQUENCE [LARGE SCALE GENOMIC DNA]</scope>
    <source>
        <strain evidence="6 7">Ndbn-20m</strain>
    </source>
</reference>
<accession>A0A2A4FWC9</accession>
<dbReference type="Pfam" id="PF00440">
    <property type="entry name" value="TetR_N"/>
    <property type="match status" value="1"/>
</dbReference>
<evidence type="ECO:0000313" key="6">
    <source>
        <dbReference type="EMBL" id="PCE42513.1"/>
    </source>
</evidence>
<dbReference type="PROSITE" id="PS50977">
    <property type="entry name" value="HTH_TETR_2"/>
    <property type="match status" value="1"/>
</dbReference>
<dbReference type="InterPro" id="IPR050109">
    <property type="entry name" value="HTH-type_TetR-like_transc_reg"/>
</dbReference>
<dbReference type="Gene3D" id="1.10.357.10">
    <property type="entry name" value="Tetracycline Repressor, domain 2"/>
    <property type="match status" value="1"/>
</dbReference>
<protein>
    <submittedName>
        <fullName evidence="6">TetR family transcriptional regulator</fullName>
    </submittedName>
</protein>
<evidence type="ECO:0000256" key="3">
    <source>
        <dbReference type="ARBA" id="ARBA00023163"/>
    </source>
</evidence>
<evidence type="ECO:0000313" key="7">
    <source>
        <dbReference type="Proteomes" id="UP000218934"/>
    </source>
</evidence>
<dbReference type="SUPFAM" id="SSF46689">
    <property type="entry name" value="Homeodomain-like"/>
    <property type="match status" value="1"/>
</dbReference>
<dbReference type="InterPro" id="IPR041347">
    <property type="entry name" value="MftR_C"/>
</dbReference>
<evidence type="ECO:0000259" key="5">
    <source>
        <dbReference type="PROSITE" id="PS50977"/>
    </source>
</evidence>
<name>A0A2A4FWC9_9SPHN</name>
<keyword evidence="2 4" id="KW-0238">DNA-binding</keyword>
<keyword evidence="1" id="KW-0805">Transcription regulation</keyword>
<comment type="caution">
    <text evidence="6">The sequence shown here is derived from an EMBL/GenBank/DDBJ whole genome shotgun (WGS) entry which is preliminary data.</text>
</comment>
<gene>
    <name evidence="6" type="ORF">COO09_08825</name>
</gene>
<dbReference type="GO" id="GO:0003700">
    <property type="term" value="F:DNA-binding transcription factor activity"/>
    <property type="evidence" value="ECO:0007669"/>
    <property type="project" value="TreeGrafter"/>
</dbReference>
<dbReference type="OrthoDB" id="9811084at2"/>
<dbReference type="GO" id="GO:0000976">
    <property type="term" value="F:transcription cis-regulatory region binding"/>
    <property type="evidence" value="ECO:0007669"/>
    <property type="project" value="TreeGrafter"/>
</dbReference>
<keyword evidence="7" id="KW-1185">Reference proteome</keyword>
<dbReference type="Proteomes" id="UP000218934">
    <property type="component" value="Unassembled WGS sequence"/>
</dbReference>
<evidence type="ECO:0000256" key="1">
    <source>
        <dbReference type="ARBA" id="ARBA00023015"/>
    </source>
</evidence>
<feature type="DNA-binding region" description="H-T-H motif" evidence="4">
    <location>
        <begin position="36"/>
        <end position="55"/>
    </location>
</feature>
<sequence length="192" mass="21486">MSSTIPLRERKKDATKAALASAALELADKYGLAQLRIEDIAEQAGVSLRTFRNYFPNKEAAVVGVLTHNYDLVVEALRERPEDEELWVALAHACAALYPTDPDRAWVRRMRLLKAEPALAAEKYRSDATALEALAQQISTRKGKSGYDVYPRFAAEVTQAALRAAIDYWLDTPNTPPLSQVVRDFISRIRIQ</sequence>
<dbReference type="Gene3D" id="1.10.10.60">
    <property type="entry name" value="Homeodomain-like"/>
    <property type="match status" value="1"/>
</dbReference>
<evidence type="ECO:0000256" key="2">
    <source>
        <dbReference type="ARBA" id="ARBA00023125"/>
    </source>
</evidence>
<dbReference type="InterPro" id="IPR001647">
    <property type="entry name" value="HTH_TetR"/>
</dbReference>
<dbReference type="AlphaFoldDB" id="A0A2A4FWC9"/>
<feature type="domain" description="HTH tetR-type" evidence="5">
    <location>
        <begin position="13"/>
        <end position="73"/>
    </location>
</feature>
<dbReference type="Pfam" id="PF17754">
    <property type="entry name" value="TetR_C_14"/>
    <property type="match status" value="1"/>
</dbReference>
<dbReference type="PANTHER" id="PTHR30055:SF238">
    <property type="entry name" value="MYCOFACTOCIN BIOSYNTHESIS TRANSCRIPTIONAL REGULATOR MFTR-RELATED"/>
    <property type="match status" value="1"/>
</dbReference>
<evidence type="ECO:0000256" key="4">
    <source>
        <dbReference type="PROSITE-ProRule" id="PRU00335"/>
    </source>
</evidence>
<organism evidence="6 7">
    <name type="scientific">Rhizorhabdus dicambivorans</name>
    <dbReference type="NCBI Taxonomy" id="1850238"/>
    <lineage>
        <taxon>Bacteria</taxon>
        <taxon>Pseudomonadati</taxon>
        <taxon>Pseudomonadota</taxon>
        <taxon>Alphaproteobacteria</taxon>
        <taxon>Sphingomonadales</taxon>
        <taxon>Sphingomonadaceae</taxon>
        <taxon>Rhizorhabdus</taxon>
    </lineage>
</organism>